<reference evidence="7" key="1">
    <citation type="journal article" date="2023" name="Mol. Phylogenet. Evol.">
        <title>Genome-scale phylogeny and comparative genomics of the fungal order Sordariales.</title>
        <authorList>
            <person name="Hensen N."/>
            <person name="Bonometti L."/>
            <person name="Westerberg I."/>
            <person name="Brannstrom I.O."/>
            <person name="Guillou S."/>
            <person name="Cros-Aarteil S."/>
            <person name="Calhoun S."/>
            <person name="Haridas S."/>
            <person name="Kuo A."/>
            <person name="Mondo S."/>
            <person name="Pangilinan J."/>
            <person name="Riley R."/>
            <person name="LaButti K."/>
            <person name="Andreopoulos B."/>
            <person name="Lipzen A."/>
            <person name="Chen C."/>
            <person name="Yan M."/>
            <person name="Daum C."/>
            <person name="Ng V."/>
            <person name="Clum A."/>
            <person name="Steindorff A."/>
            <person name="Ohm R.A."/>
            <person name="Martin F."/>
            <person name="Silar P."/>
            <person name="Natvig D.O."/>
            <person name="Lalanne C."/>
            <person name="Gautier V."/>
            <person name="Ament-Velasquez S.L."/>
            <person name="Kruys A."/>
            <person name="Hutchinson M.I."/>
            <person name="Powell A.J."/>
            <person name="Barry K."/>
            <person name="Miller A.N."/>
            <person name="Grigoriev I.V."/>
            <person name="Debuchy R."/>
            <person name="Gladieux P."/>
            <person name="Hiltunen Thoren M."/>
            <person name="Johannesson H."/>
        </authorList>
    </citation>
    <scope>NUCLEOTIDE SEQUENCE</scope>
    <source>
        <strain evidence="7">SMH4131-1</strain>
    </source>
</reference>
<dbReference type="InterPro" id="IPR036388">
    <property type="entry name" value="WH-like_DNA-bd_sf"/>
</dbReference>
<dbReference type="Proteomes" id="UP001286456">
    <property type="component" value="Unassembled WGS sequence"/>
</dbReference>
<dbReference type="Pfam" id="PF00753">
    <property type="entry name" value="Lactamase_B"/>
    <property type="match status" value="1"/>
</dbReference>
<dbReference type="InterPro" id="IPR036866">
    <property type="entry name" value="RibonucZ/Hydroxyglut_hydro"/>
</dbReference>
<keyword evidence="8" id="KW-1185">Reference proteome</keyword>
<evidence type="ECO:0000256" key="1">
    <source>
        <dbReference type="ARBA" id="ARBA00001947"/>
    </source>
</evidence>
<dbReference type="Pfam" id="PF17778">
    <property type="entry name" value="WHD_BLACT"/>
    <property type="match status" value="1"/>
</dbReference>
<comment type="similarity">
    <text evidence="2">Belongs to the metallo-beta-lactamase superfamily. Glyoxalase II family.</text>
</comment>
<dbReference type="InterPro" id="IPR050662">
    <property type="entry name" value="Sec-metab_biosynth-thioest"/>
</dbReference>
<dbReference type="SMART" id="SM00849">
    <property type="entry name" value="Lactamase_B"/>
    <property type="match status" value="1"/>
</dbReference>
<evidence type="ECO:0000259" key="6">
    <source>
        <dbReference type="SMART" id="SM00849"/>
    </source>
</evidence>
<feature type="domain" description="Metallo-beta-lactamase" evidence="6">
    <location>
        <begin position="32"/>
        <end position="188"/>
    </location>
</feature>
<dbReference type="InterPro" id="IPR047921">
    <property type="entry name" value="LACTB2-like_MBL-fold"/>
</dbReference>
<dbReference type="PANTHER" id="PTHR23131">
    <property type="entry name" value="ENDORIBONUCLEASE LACTB2"/>
    <property type="match status" value="1"/>
</dbReference>
<evidence type="ECO:0000256" key="3">
    <source>
        <dbReference type="ARBA" id="ARBA00022723"/>
    </source>
</evidence>
<dbReference type="GO" id="GO:0046872">
    <property type="term" value="F:metal ion binding"/>
    <property type="evidence" value="ECO:0007669"/>
    <property type="project" value="UniProtKB-KW"/>
</dbReference>
<dbReference type="FunFam" id="3.60.15.10:FF:000041">
    <property type="entry name" value="Metallo-beta-lactamase domain protein"/>
    <property type="match status" value="1"/>
</dbReference>
<evidence type="ECO:0000256" key="4">
    <source>
        <dbReference type="ARBA" id="ARBA00022801"/>
    </source>
</evidence>
<dbReference type="GO" id="GO:0016787">
    <property type="term" value="F:hydrolase activity"/>
    <property type="evidence" value="ECO:0007669"/>
    <property type="project" value="UniProtKB-KW"/>
</dbReference>
<dbReference type="SUPFAM" id="SSF56281">
    <property type="entry name" value="Metallo-hydrolase/oxidoreductase"/>
    <property type="match status" value="1"/>
</dbReference>
<accession>A0AAE0I7J7</accession>
<evidence type="ECO:0000313" key="7">
    <source>
        <dbReference type="EMBL" id="KAK3320068.1"/>
    </source>
</evidence>
<comment type="cofactor">
    <cofactor evidence="1">
        <name>Zn(2+)</name>
        <dbReference type="ChEBI" id="CHEBI:29105"/>
    </cofactor>
</comment>
<keyword evidence="5" id="KW-0862">Zinc</keyword>
<protein>
    <submittedName>
        <fullName evidence="7">Beta-lactamase-like protein</fullName>
    </submittedName>
</protein>
<dbReference type="InterPro" id="IPR001279">
    <property type="entry name" value="Metallo-B-lactamas"/>
</dbReference>
<dbReference type="EMBL" id="JAUEPO010000006">
    <property type="protein sequence ID" value="KAK3320068.1"/>
    <property type="molecule type" value="Genomic_DNA"/>
</dbReference>
<dbReference type="AlphaFoldDB" id="A0AAE0I7J7"/>
<dbReference type="InterPro" id="IPR041516">
    <property type="entry name" value="LACTB2_WH"/>
</dbReference>
<gene>
    <name evidence="7" type="ORF">B0T19DRAFT_279896</name>
</gene>
<dbReference type="Gene3D" id="1.10.10.10">
    <property type="entry name" value="Winged helix-like DNA-binding domain superfamily/Winged helix DNA-binding domain"/>
    <property type="match status" value="1"/>
</dbReference>
<dbReference type="Gene3D" id="3.60.15.10">
    <property type="entry name" value="Ribonuclease Z/Hydroxyacylglutathione hydrolase-like"/>
    <property type="match status" value="1"/>
</dbReference>
<evidence type="ECO:0000256" key="2">
    <source>
        <dbReference type="ARBA" id="ARBA00006759"/>
    </source>
</evidence>
<organism evidence="7 8">
    <name type="scientific">Cercophora scortea</name>
    <dbReference type="NCBI Taxonomy" id="314031"/>
    <lineage>
        <taxon>Eukaryota</taxon>
        <taxon>Fungi</taxon>
        <taxon>Dikarya</taxon>
        <taxon>Ascomycota</taxon>
        <taxon>Pezizomycotina</taxon>
        <taxon>Sordariomycetes</taxon>
        <taxon>Sordariomycetidae</taxon>
        <taxon>Sordariales</taxon>
        <taxon>Lasiosphaeriaceae</taxon>
        <taxon>Cercophora</taxon>
    </lineage>
</organism>
<evidence type="ECO:0000313" key="8">
    <source>
        <dbReference type="Proteomes" id="UP001286456"/>
    </source>
</evidence>
<dbReference type="PANTHER" id="PTHR23131:SF0">
    <property type="entry name" value="ENDORIBONUCLEASE LACTB2"/>
    <property type="match status" value="1"/>
</dbReference>
<reference evidence="7" key="2">
    <citation type="submission" date="2023-06" db="EMBL/GenBank/DDBJ databases">
        <authorList>
            <consortium name="Lawrence Berkeley National Laboratory"/>
            <person name="Haridas S."/>
            <person name="Hensen N."/>
            <person name="Bonometti L."/>
            <person name="Westerberg I."/>
            <person name="Brannstrom I.O."/>
            <person name="Guillou S."/>
            <person name="Cros-Aarteil S."/>
            <person name="Calhoun S."/>
            <person name="Kuo A."/>
            <person name="Mondo S."/>
            <person name="Pangilinan J."/>
            <person name="Riley R."/>
            <person name="Labutti K."/>
            <person name="Andreopoulos B."/>
            <person name="Lipzen A."/>
            <person name="Chen C."/>
            <person name="Yanf M."/>
            <person name="Daum C."/>
            <person name="Ng V."/>
            <person name="Clum A."/>
            <person name="Steindorff A."/>
            <person name="Ohm R."/>
            <person name="Martin F."/>
            <person name="Silar P."/>
            <person name="Natvig D."/>
            <person name="Lalanne C."/>
            <person name="Gautier V."/>
            <person name="Ament-Velasquez S.L."/>
            <person name="Kruys A."/>
            <person name="Hutchinson M.I."/>
            <person name="Powell A.J."/>
            <person name="Barry K."/>
            <person name="Miller A.N."/>
            <person name="Grigoriev I.V."/>
            <person name="Debuchy R."/>
            <person name="Gladieux P."/>
            <person name="Thoren M.H."/>
            <person name="Johannesson H."/>
        </authorList>
    </citation>
    <scope>NUCLEOTIDE SEQUENCE</scope>
    <source>
        <strain evidence="7">SMH4131-1</strain>
    </source>
</reference>
<comment type="caution">
    <text evidence="7">The sequence shown here is derived from an EMBL/GenBank/DDBJ whole genome shotgun (WGS) entry which is preliminary data.</text>
</comment>
<proteinExistence type="inferred from homology"/>
<dbReference type="GO" id="GO:0044550">
    <property type="term" value="P:secondary metabolite biosynthetic process"/>
    <property type="evidence" value="ECO:0007669"/>
    <property type="project" value="TreeGrafter"/>
</dbReference>
<keyword evidence="4" id="KW-0378">Hydrolase</keyword>
<name>A0AAE0I7J7_9PEZI</name>
<sequence>MPALPPLPEVCRLSATTIRILAGNPSSFTLQGTNTYLVGTGPSRLLIDTGEGRPSWLSALQRTLASESATVTTAILTHWHHDHVGGVSQLLSICPNTKIYKAEPASGTDQLDIHDGQRFQVEGAAVTAYHTPGHTTDHMVLVLEGEDAMFTGDNVLGHGTAVFEDLETYVDSLDRMRGLFSGRAYPGHGPVIEDGRAKVAEYIAHRRGREEQVVATLRTGGDVSPTPTSSSATNLGSTPMELVKIIYRDVPEGLHPAAARGVVQILKKLEAEGKAVVDGQDRWRLVTTDRSAL</sequence>
<dbReference type="CDD" id="cd07722">
    <property type="entry name" value="LACTB2-like_MBL-fold"/>
    <property type="match status" value="1"/>
</dbReference>
<evidence type="ECO:0000256" key="5">
    <source>
        <dbReference type="ARBA" id="ARBA00022833"/>
    </source>
</evidence>
<keyword evidence="3" id="KW-0479">Metal-binding</keyword>